<dbReference type="Gene3D" id="1.20.1740.10">
    <property type="entry name" value="Amino acid/polyamine transporter I"/>
    <property type="match status" value="1"/>
</dbReference>
<organism evidence="6 7">
    <name type="scientific">Gigaspora margarita</name>
    <dbReference type="NCBI Taxonomy" id="4874"/>
    <lineage>
        <taxon>Eukaryota</taxon>
        <taxon>Fungi</taxon>
        <taxon>Fungi incertae sedis</taxon>
        <taxon>Mucoromycota</taxon>
        <taxon>Glomeromycotina</taxon>
        <taxon>Glomeromycetes</taxon>
        <taxon>Diversisporales</taxon>
        <taxon>Gigasporaceae</taxon>
        <taxon>Gigaspora</taxon>
    </lineage>
</organism>
<reference evidence="6 7" key="1">
    <citation type="journal article" date="2019" name="Environ. Microbiol.">
        <title>At the nexus of three kingdoms: the genome of the mycorrhizal fungus Gigaspora margarita provides insights into plant, endobacterial and fungal interactions.</title>
        <authorList>
            <person name="Venice F."/>
            <person name="Ghignone S."/>
            <person name="Salvioli di Fossalunga A."/>
            <person name="Amselem J."/>
            <person name="Novero M."/>
            <person name="Xianan X."/>
            <person name="Sedzielewska Toro K."/>
            <person name="Morin E."/>
            <person name="Lipzen A."/>
            <person name="Grigoriev I.V."/>
            <person name="Henrissat B."/>
            <person name="Martin F.M."/>
            <person name="Bonfante P."/>
        </authorList>
    </citation>
    <scope>NUCLEOTIDE SEQUENCE [LARGE SCALE GENOMIC DNA]</scope>
    <source>
        <strain evidence="6 7">BEG34</strain>
    </source>
</reference>
<gene>
    <name evidence="6" type="ORF">F8M41_007229</name>
</gene>
<evidence type="ECO:0000313" key="7">
    <source>
        <dbReference type="Proteomes" id="UP000439903"/>
    </source>
</evidence>
<keyword evidence="3 5" id="KW-1133">Transmembrane helix</keyword>
<evidence type="ECO:0000256" key="5">
    <source>
        <dbReference type="SAM" id="Phobius"/>
    </source>
</evidence>
<dbReference type="OrthoDB" id="1718410at2759"/>
<feature type="transmembrane region" description="Helical" evidence="5">
    <location>
        <begin position="467"/>
        <end position="489"/>
    </location>
</feature>
<evidence type="ECO:0000256" key="1">
    <source>
        <dbReference type="ARBA" id="ARBA00004141"/>
    </source>
</evidence>
<evidence type="ECO:0000256" key="2">
    <source>
        <dbReference type="ARBA" id="ARBA00022692"/>
    </source>
</evidence>
<feature type="transmembrane region" description="Helical" evidence="5">
    <location>
        <begin position="201"/>
        <end position="229"/>
    </location>
</feature>
<dbReference type="AlphaFoldDB" id="A0A8H4ERE8"/>
<sequence length="699" mass="77514">MAREPSTCTHSSMDIQIQNDNLVMTSIQQNEIASSSDSLNDPPPSFAESQMQKYLEQNTTGIHRIQIPEASEVPIDEKTLKTTSTPSRTPNLSNSWEFAGWGSRKTYLINDLQINYPDPSKSNHVLLGQWRATSISGNDLVASVLYTIGICTTVSGKFAPLSLLIVSIIIYPFKGIMSEVGTALPLNGGAYNCLLNTSSKWFAAIAAAISLLDYVATAVVSAATASSYLSGTLNLSDSVTFWLTIGVIVLFAGIVALGLRESSTVAFVIFIFHCLTLTLLMIACLIQWIKQGNSVLIENWKDSGSGNPLLDIFNGICLGLLGITGFEASNNYIEDQKPGVFPKTMRNMWVLVVIFNAPISFLSTAIMPLSTFKVHQNDIISTLGDYAAGNWLKIFVTVDAVIVLGAGVLTAFVGVSGLIYRMACDHILPQFLRNRNRFTKTYHWIILSFLIFCITLFVIVSGNITSLSGMFVVAFLSDLCMFAIGNIFLKYKRGRLYRPIRVSSGIAVLGLACILVALIGNIILDPSIAGYFAIYFGVLFTIMMIMMNRVWFLKTIFYYLDKTVTLHKYGLDAVIIRLIQNLKQQPVVFFTKTDELHILNKAILYVKNSESTGYLKLIHIYERDEDIPSRLEDNHRVLDELYPKIQIDLILIQGEFNPKTVDYISNHFGIPKSLMFISCPGSEFPYKIGEFGGVRTIML</sequence>
<keyword evidence="7" id="KW-1185">Reference proteome</keyword>
<evidence type="ECO:0000313" key="6">
    <source>
        <dbReference type="EMBL" id="KAF0539154.1"/>
    </source>
</evidence>
<proteinExistence type="predicted"/>
<keyword evidence="2 5" id="KW-0812">Transmembrane</keyword>
<feature type="transmembrane region" description="Helical" evidence="5">
    <location>
        <begin position="241"/>
        <end position="259"/>
    </location>
</feature>
<feature type="transmembrane region" description="Helical" evidence="5">
    <location>
        <begin position="530"/>
        <end position="552"/>
    </location>
</feature>
<feature type="transmembrane region" description="Helical" evidence="5">
    <location>
        <begin position="441"/>
        <end position="461"/>
    </location>
</feature>
<evidence type="ECO:0000256" key="4">
    <source>
        <dbReference type="ARBA" id="ARBA00023136"/>
    </source>
</evidence>
<keyword evidence="4 5" id="KW-0472">Membrane</keyword>
<dbReference type="Pfam" id="PF13520">
    <property type="entry name" value="AA_permease_2"/>
    <property type="match status" value="1"/>
</dbReference>
<feature type="transmembrane region" description="Helical" evidence="5">
    <location>
        <begin position="266"/>
        <end position="289"/>
    </location>
</feature>
<dbReference type="EMBL" id="WTPW01000173">
    <property type="protein sequence ID" value="KAF0539154.1"/>
    <property type="molecule type" value="Genomic_DNA"/>
</dbReference>
<feature type="transmembrane region" description="Helical" evidence="5">
    <location>
        <begin position="391"/>
        <end position="420"/>
    </location>
</feature>
<dbReference type="InterPro" id="IPR002293">
    <property type="entry name" value="AA/rel_permease1"/>
</dbReference>
<dbReference type="GO" id="GO:0015171">
    <property type="term" value="F:amino acid transmembrane transporter activity"/>
    <property type="evidence" value="ECO:0007669"/>
    <property type="project" value="TreeGrafter"/>
</dbReference>
<dbReference type="PANTHER" id="PTHR43243">
    <property type="entry name" value="INNER MEMBRANE TRANSPORTER YGJI-RELATED"/>
    <property type="match status" value="1"/>
</dbReference>
<feature type="transmembrane region" description="Helical" evidence="5">
    <location>
        <begin position="309"/>
        <end position="328"/>
    </location>
</feature>
<name>A0A8H4ERE8_GIGMA</name>
<protein>
    <submittedName>
        <fullName evidence="6">Amino acid permease-domain-containing protein</fullName>
    </submittedName>
</protein>
<comment type="subcellular location">
    <subcellularLocation>
        <location evidence="1">Membrane</location>
        <topology evidence="1">Multi-pass membrane protein</topology>
    </subcellularLocation>
</comment>
<evidence type="ECO:0000256" key="3">
    <source>
        <dbReference type="ARBA" id="ARBA00022989"/>
    </source>
</evidence>
<feature type="transmembrane region" description="Helical" evidence="5">
    <location>
        <begin position="349"/>
        <end position="371"/>
    </location>
</feature>
<accession>A0A8H4ERE8</accession>
<dbReference type="Proteomes" id="UP000439903">
    <property type="component" value="Unassembled WGS sequence"/>
</dbReference>
<dbReference type="GO" id="GO:0016020">
    <property type="term" value="C:membrane"/>
    <property type="evidence" value="ECO:0007669"/>
    <property type="project" value="UniProtKB-SubCell"/>
</dbReference>
<dbReference type="PANTHER" id="PTHR43243:SF11">
    <property type="entry name" value="AMINO ACID PERMEASE_ SLC12A DOMAIN-CONTAINING PROTEIN"/>
    <property type="match status" value="1"/>
</dbReference>
<feature type="transmembrane region" description="Helical" evidence="5">
    <location>
        <begin position="501"/>
        <end position="524"/>
    </location>
</feature>
<comment type="caution">
    <text evidence="6">The sequence shown here is derived from an EMBL/GenBank/DDBJ whole genome shotgun (WGS) entry which is preliminary data.</text>
</comment>